<accession>A0ABD5XWI9</accession>
<name>A0ABD5XWI9_9EURY</name>
<gene>
    <name evidence="2" type="ORF">ACFQRB_19620</name>
</gene>
<sequence length="129" mass="12610">MIAPSARSMSSTSVPSASSASKPVTTTVWPRRLALSTVRTAASRLFGVSTTPIAVPASAPVVVVAGVVTVGSVVVFTAATVSVDIASDAVVPSTPVHSTLTASSTPSPSMADTSTVGSGSAVSAGPRTR</sequence>
<organism evidence="2 3">
    <name type="scientific">Halobaculum litoreum</name>
    <dbReference type="NCBI Taxonomy" id="3031998"/>
    <lineage>
        <taxon>Archaea</taxon>
        <taxon>Methanobacteriati</taxon>
        <taxon>Methanobacteriota</taxon>
        <taxon>Stenosarchaea group</taxon>
        <taxon>Halobacteria</taxon>
        <taxon>Halobacteriales</taxon>
        <taxon>Haloferacaceae</taxon>
        <taxon>Halobaculum</taxon>
    </lineage>
</organism>
<comment type="caution">
    <text evidence="2">The sequence shown here is derived from an EMBL/GenBank/DDBJ whole genome shotgun (WGS) entry which is preliminary data.</text>
</comment>
<reference evidence="2 3" key="1">
    <citation type="journal article" date="2019" name="Int. J. Syst. Evol. Microbiol.">
        <title>The Global Catalogue of Microorganisms (GCM) 10K type strain sequencing project: providing services to taxonomists for standard genome sequencing and annotation.</title>
        <authorList>
            <consortium name="The Broad Institute Genomics Platform"/>
            <consortium name="The Broad Institute Genome Sequencing Center for Infectious Disease"/>
            <person name="Wu L."/>
            <person name="Ma J."/>
        </authorList>
    </citation>
    <scope>NUCLEOTIDE SEQUENCE [LARGE SCALE GENOMIC DNA]</scope>
    <source>
        <strain evidence="2 3">DT92</strain>
    </source>
</reference>
<feature type="region of interest" description="Disordered" evidence="1">
    <location>
        <begin position="1"/>
        <end position="22"/>
    </location>
</feature>
<protein>
    <submittedName>
        <fullName evidence="2">Uncharacterized protein</fullName>
    </submittedName>
</protein>
<feature type="region of interest" description="Disordered" evidence="1">
    <location>
        <begin position="96"/>
        <end position="129"/>
    </location>
</feature>
<dbReference type="AlphaFoldDB" id="A0ABD5XWI9"/>
<feature type="compositionally biased region" description="Low complexity" evidence="1">
    <location>
        <begin position="98"/>
        <end position="129"/>
    </location>
</feature>
<evidence type="ECO:0000313" key="3">
    <source>
        <dbReference type="Proteomes" id="UP001596368"/>
    </source>
</evidence>
<evidence type="ECO:0000256" key="1">
    <source>
        <dbReference type="SAM" id="MobiDB-lite"/>
    </source>
</evidence>
<keyword evidence="3" id="KW-1185">Reference proteome</keyword>
<dbReference type="EMBL" id="JBHSZG010000008">
    <property type="protein sequence ID" value="MFC7138080.1"/>
    <property type="molecule type" value="Genomic_DNA"/>
</dbReference>
<evidence type="ECO:0000313" key="2">
    <source>
        <dbReference type="EMBL" id="MFC7138080.1"/>
    </source>
</evidence>
<dbReference type="Proteomes" id="UP001596368">
    <property type="component" value="Unassembled WGS sequence"/>
</dbReference>
<proteinExistence type="predicted"/>